<evidence type="ECO:0000256" key="1">
    <source>
        <dbReference type="PROSITE-ProRule" id="PRU00176"/>
    </source>
</evidence>
<dbReference type="PROSITE" id="PS50102">
    <property type="entry name" value="RRM"/>
    <property type="match status" value="1"/>
</dbReference>
<dbReference type="GO" id="GO:0003723">
    <property type="term" value="F:RNA binding"/>
    <property type="evidence" value="ECO:0007669"/>
    <property type="project" value="UniProtKB-UniRule"/>
</dbReference>
<dbReference type="InterPro" id="IPR011009">
    <property type="entry name" value="Kinase-like_dom_sf"/>
</dbReference>
<dbReference type="SUPFAM" id="SSF56112">
    <property type="entry name" value="Protein kinase-like (PK-like)"/>
    <property type="match status" value="1"/>
</dbReference>
<dbReference type="Gene3D" id="3.30.70.330">
    <property type="match status" value="1"/>
</dbReference>
<organism evidence="3 4">
    <name type="scientific">Rhizophlyctis rosea</name>
    <dbReference type="NCBI Taxonomy" id="64517"/>
    <lineage>
        <taxon>Eukaryota</taxon>
        <taxon>Fungi</taxon>
        <taxon>Fungi incertae sedis</taxon>
        <taxon>Chytridiomycota</taxon>
        <taxon>Chytridiomycota incertae sedis</taxon>
        <taxon>Chytridiomycetes</taxon>
        <taxon>Rhizophlyctidales</taxon>
        <taxon>Rhizophlyctidaceae</taxon>
        <taxon>Rhizophlyctis</taxon>
    </lineage>
</organism>
<keyword evidence="4" id="KW-1185">Reference proteome</keyword>
<name>A0AAD5S0Q2_9FUNG</name>
<dbReference type="InterPro" id="IPR012677">
    <property type="entry name" value="Nucleotide-bd_a/b_plait_sf"/>
</dbReference>
<dbReference type="InterPro" id="IPR000504">
    <property type="entry name" value="RRM_dom"/>
</dbReference>
<evidence type="ECO:0000259" key="2">
    <source>
        <dbReference type="PROSITE" id="PS50102"/>
    </source>
</evidence>
<accession>A0AAD5S0Q2</accession>
<gene>
    <name evidence="3" type="ORF">HK097_005071</name>
</gene>
<dbReference type="Proteomes" id="UP001212841">
    <property type="component" value="Unassembled WGS sequence"/>
</dbReference>
<dbReference type="InterPro" id="IPR035979">
    <property type="entry name" value="RBD_domain_sf"/>
</dbReference>
<protein>
    <recommendedName>
        <fullName evidence="2">RRM domain-containing protein</fullName>
    </recommendedName>
</protein>
<sequence length="382" mass="42648">MNFPATPDEYARKLLRWMLQFDPAERPSMREVVRHPFLQNAHSSHVRITHVHGAKIDLDAVLSVITTQPHSSTCIDDQLVLSFGTCAEADEAAEMLYTTSDYRVAKVPPSNATSKEAELTATLRSTMASLEKARQEQAEVLDSSHGEVEQRNMLGEIEILAERLKGSKERLEVALKQCEEAHVAVTGESRKIIEVAEREKERVKGGEFGERKFSEAQRGWKFEREELVKTVQRLRDENFLLWEGVKRERRKVEAAGEEVGRLKAILDDFTASSSPPPVVRSQLVKQTLAAAGAAEPETFWEFGYILDVELRLDAQGISTGVARIKYTSRPAACAAIEQFDGKMADGQILRVVEIPPAASILKACALSKTECYMKSFLASLKM</sequence>
<comment type="caution">
    <text evidence="3">The sequence shown here is derived from an EMBL/GenBank/DDBJ whole genome shotgun (WGS) entry which is preliminary data.</text>
</comment>
<dbReference type="Gene3D" id="1.10.510.10">
    <property type="entry name" value="Transferase(Phosphotransferase) domain 1"/>
    <property type="match status" value="1"/>
</dbReference>
<dbReference type="SUPFAM" id="SSF54928">
    <property type="entry name" value="RNA-binding domain, RBD"/>
    <property type="match status" value="1"/>
</dbReference>
<dbReference type="EMBL" id="JADGJD010002395">
    <property type="protein sequence ID" value="KAJ3032802.1"/>
    <property type="molecule type" value="Genomic_DNA"/>
</dbReference>
<evidence type="ECO:0000313" key="4">
    <source>
        <dbReference type="Proteomes" id="UP001212841"/>
    </source>
</evidence>
<proteinExistence type="predicted"/>
<keyword evidence="1" id="KW-0694">RNA-binding</keyword>
<dbReference type="AlphaFoldDB" id="A0AAD5S0Q2"/>
<dbReference type="Pfam" id="PF00076">
    <property type="entry name" value="RRM_1"/>
    <property type="match status" value="1"/>
</dbReference>
<evidence type="ECO:0000313" key="3">
    <source>
        <dbReference type="EMBL" id="KAJ3032802.1"/>
    </source>
</evidence>
<feature type="domain" description="RRM" evidence="2">
    <location>
        <begin position="297"/>
        <end position="356"/>
    </location>
</feature>
<reference evidence="3" key="1">
    <citation type="submission" date="2020-05" db="EMBL/GenBank/DDBJ databases">
        <title>Phylogenomic resolution of chytrid fungi.</title>
        <authorList>
            <person name="Stajich J.E."/>
            <person name="Amses K."/>
            <person name="Simmons R."/>
            <person name="Seto K."/>
            <person name="Myers J."/>
            <person name="Bonds A."/>
            <person name="Quandt C.A."/>
            <person name="Barry K."/>
            <person name="Liu P."/>
            <person name="Grigoriev I."/>
            <person name="Longcore J.E."/>
            <person name="James T.Y."/>
        </authorList>
    </citation>
    <scope>NUCLEOTIDE SEQUENCE</scope>
    <source>
        <strain evidence="3">JEL0318</strain>
    </source>
</reference>